<sequence>MEIILEIYFWSSEATARALRVSNHNWESACYLSTPSRQELTWWISNATLKNGLPIRYKQPSSDIAIHVDALDPGWGISSLSVQTAGCWTKNEKEDSINDRELKAISFAIQLYMSRHKNSTTKVYSDNQTALKYLNKVGGTLSILLQNLAAQIQGLYNKSNVQVICNHTPGLQNLEADRLSRQKLPLYERSLPMK</sequence>
<dbReference type="AlphaFoldDB" id="A0A9P6XGT7"/>
<evidence type="ECO:0000313" key="1">
    <source>
        <dbReference type="EMBL" id="KAG1313598.1"/>
    </source>
</evidence>
<dbReference type="InterPro" id="IPR012337">
    <property type="entry name" value="RNaseH-like_sf"/>
</dbReference>
<keyword evidence="2" id="KW-1185">Reference proteome</keyword>
<reference evidence="1" key="1">
    <citation type="journal article" date="2020" name="Microb. Genom.">
        <title>Genetic diversity of clinical and environmental Mucorales isolates obtained from an investigation of mucormycosis cases among solid organ transplant recipients.</title>
        <authorList>
            <person name="Nguyen M.H."/>
            <person name="Kaul D."/>
            <person name="Muto C."/>
            <person name="Cheng S.J."/>
            <person name="Richter R.A."/>
            <person name="Bruno V.M."/>
            <person name="Liu G."/>
            <person name="Beyhan S."/>
            <person name="Sundermann A.J."/>
            <person name="Mounaud S."/>
            <person name="Pasculle A.W."/>
            <person name="Nierman W.C."/>
            <person name="Driscoll E."/>
            <person name="Cumbie R."/>
            <person name="Clancy C.J."/>
            <person name="Dupont C.L."/>
        </authorList>
    </citation>
    <scope>NUCLEOTIDE SEQUENCE</scope>
    <source>
        <strain evidence="1">GL11</strain>
    </source>
</reference>
<dbReference type="PANTHER" id="PTHR33050:SF7">
    <property type="entry name" value="RIBONUCLEASE H"/>
    <property type="match status" value="1"/>
</dbReference>
<dbReference type="Proteomes" id="UP000716291">
    <property type="component" value="Unassembled WGS sequence"/>
</dbReference>
<gene>
    <name evidence="1" type="ORF">G6F64_002116</name>
</gene>
<evidence type="ECO:0000313" key="2">
    <source>
        <dbReference type="Proteomes" id="UP000716291"/>
    </source>
</evidence>
<accession>A0A9P6XGT7</accession>
<evidence type="ECO:0008006" key="3">
    <source>
        <dbReference type="Google" id="ProtNLM"/>
    </source>
</evidence>
<protein>
    <recommendedName>
        <fullName evidence="3">RNase H type-1 domain-containing protein</fullName>
    </recommendedName>
</protein>
<dbReference type="Gene3D" id="3.30.420.10">
    <property type="entry name" value="Ribonuclease H-like superfamily/Ribonuclease H"/>
    <property type="match status" value="1"/>
</dbReference>
<dbReference type="GO" id="GO:0003676">
    <property type="term" value="F:nucleic acid binding"/>
    <property type="evidence" value="ECO:0007669"/>
    <property type="project" value="InterPro"/>
</dbReference>
<name>A0A9P6XGT7_RHIOR</name>
<proteinExistence type="predicted"/>
<dbReference type="CDD" id="cd09275">
    <property type="entry name" value="RNase_HI_RT_DIRS1"/>
    <property type="match status" value="1"/>
</dbReference>
<comment type="caution">
    <text evidence="1">The sequence shown here is derived from an EMBL/GenBank/DDBJ whole genome shotgun (WGS) entry which is preliminary data.</text>
</comment>
<dbReference type="PANTHER" id="PTHR33050">
    <property type="entry name" value="REVERSE TRANSCRIPTASE DOMAIN-CONTAINING PROTEIN"/>
    <property type="match status" value="1"/>
</dbReference>
<dbReference type="SUPFAM" id="SSF53098">
    <property type="entry name" value="Ribonuclease H-like"/>
    <property type="match status" value="1"/>
</dbReference>
<dbReference type="InterPro" id="IPR052055">
    <property type="entry name" value="Hepadnavirus_pol/RT"/>
</dbReference>
<dbReference type="EMBL" id="JAANQT010000179">
    <property type="protein sequence ID" value="KAG1313598.1"/>
    <property type="molecule type" value="Genomic_DNA"/>
</dbReference>
<organism evidence="1 2">
    <name type="scientific">Rhizopus oryzae</name>
    <name type="common">Mucormycosis agent</name>
    <name type="synonym">Rhizopus arrhizus var. delemar</name>
    <dbReference type="NCBI Taxonomy" id="64495"/>
    <lineage>
        <taxon>Eukaryota</taxon>
        <taxon>Fungi</taxon>
        <taxon>Fungi incertae sedis</taxon>
        <taxon>Mucoromycota</taxon>
        <taxon>Mucoromycotina</taxon>
        <taxon>Mucoromycetes</taxon>
        <taxon>Mucorales</taxon>
        <taxon>Mucorineae</taxon>
        <taxon>Rhizopodaceae</taxon>
        <taxon>Rhizopus</taxon>
    </lineage>
</organism>
<dbReference type="InterPro" id="IPR036397">
    <property type="entry name" value="RNaseH_sf"/>
</dbReference>